<organism evidence="2 3">
    <name type="scientific">Sorangium cellulosum</name>
    <name type="common">Polyangium cellulosum</name>
    <dbReference type="NCBI Taxonomy" id="56"/>
    <lineage>
        <taxon>Bacteria</taxon>
        <taxon>Pseudomonadati</taxon>
        <taxon>Myxococcota</taxon>
        <taxon>Polyangia</taxon>
        <taxon>Polyangiales</taxon>
        <taxon>Polyangiaceae</taxon>
        <taxon>Sorangium</taxon>
    </lineage>
</organism>
<accession>A0A150TMW9</accession>
<dbReference type="InterPro" id="IPR014966">
    <property type="entry name" value="FRG-dom"/>
</dbReference>
<protein>
    <recommendedName>
        <fullName evidence="1">FRG domain-containing protein</fullName>
    </recommendedName>
</protein>
<comment type="caution">
    <text evidence="2">The sequence shown here is derived from an EMBL/GenBank/DDBJ whole genome shotgun (WGS) entry which is preliminary data.</text>
</comment>
<evidence type="ECO:0000313" key="2">
    <source>
        <dbReference type="EMBL" id="KYG06000.1"/>
    </source>
</evidence>
<dbReference type="Proteomes" id="UP000075502">
    <property type="component" value="Unassembled WGS sequence"/>
</dbReference>
<evidence type="ECO:0000313" key="3">
    <source>
        <dbReference type="Proteomes" id="UP000075502"/>
    </source>
</evidence>
<reference evidence="2 3" key="1">
    <citation type="submission" date="2014-02" db="EMBL/GenBank/DDBJ databases">
        <title>The small core and large imbalanced accessory genome model reveals a collaborative survival strategy of Sorangium cellulosum strains in nature.</title>
        <authorList>
            <person name="Han K."/>
            <person name="Peng R."/>
            <person name="Blom J."/>
            <person name="Li Y.-Z."/>
        </authorList>
    </citation>
    <scope>NUCLEOTIDE SEQUENCE [LARGE SCALE GENOMIC DNA]</scope>
    <source>
        <strain evidence="2 3">So0007-03</strain>
    </source>
</reference>
<name>A0A150TMW9_SORCE</name>
<dbReference type="Pfam" id="PF08867">
    <property type="entry name" value="FRG"/>
    <property type="match status" value="1"/>
</dbReference>
<sequence>MEPGADALPRRGAHLASAQPVDGAWLGALERDVARRFRLAARGEPDMPADGWRALCLAQAHGDPTRLLDETYNPPVAAFFALSDRSPDDAVILGAEASSGRELLTKAIIPGQRRTASAGSSRARG</sequence>
<evidence type="ECO:0000259" key="1">
    <source>
        <dbReference type="SMART" id="SM00901"/>
    </source>
</evidence>
<feature type="domain" description="FRG" evidence="1">
    <location>
        <begin position="4"/>
        <end position="93"/>
    </location>
</feature>
<proteinExistence type="predicted"/>
<dbReference type="SMART" id="SM00901">
    <property type="entry name" value="FRG"/>
    <property type="match status" value="1"/>
</dbReference>
<dbReference type="AlphaFoldDB" id="A0A150TMW9"/>
<dbReference type="EMBL" id="JEME01001817">
    <property type="protein sequence ID" value="KYG06000.1"/>
    <property type="molecule type" value="Genomic_DNA"/>
</dbReference>
<gene>
    <name evidence="2" type="ORF">BE21_37275</name>
</gene>